<dbReference type="SMART" id="SM00079">
    <property type="entry name" value="PBPe"/>
    <property type="match status" value="1"/>
</dbReference>
<comment type="subcellular location">
    <subcellularLocation>
        <location evidence="1">Membrane</location>
        <topology evidence="1">Multi-pass membrane protein</topology>
    </subcellularLocation>
</comment>
<dbReference type="PIRSF" id="PIRSF037090">
    <property type="entry name" value="Iontro_Glu-like_rcpt_pln"/>
    <property type="match status" value="1"/>
</dbReference>
<dbReference type="GO" id="GO:0015276">
    <property type="term" value="F:ligand-gated monoatomic ion channel activity"/>
    <property type="evidence" value="ECO:0000318"/>
    <property type="project" value="GO_Central"/>
</dbReference>
<feature type="compositionally biased region" description="Basic and acidic residues" evidence="15">
    <location>
        <begin position="896"/>
        <end position="910"/>
    </location>
</feature>
<evidence type="ECO:0000256" key="14">
    <source>
        <dbReference type="PIRSR" id="PIRSR037090-50"/>
    </source>
</evidence>
<dbReference type="GO" id="GO:0004930">
    <property type="term" value="F:G protein-coupled receptor activity"/>
    <property type="evidence" value="ECO:0007669"/>
    <property type="project" value="InterPro"/>
</dbReference>
<evidence type="ECO:0000256" key="7">
    <source>
        <dbReference type="ARBA" id="ARBA00023065"/>
    </source>
</evidence>
<dbReference type="eggNOG" id="KOG1052">
    <property type="taxonomic scope" value="Eukaryota"/>
</dbReference>
<evidence type="ECO:0000256" key="2">
    <source>
        <dbReference type="ARBA" id="ARBA00008685"/>
    </source>
</evidence>
<dbReference type="CDD" id="cd19990">
    <property type="entry name" value="PBP1_GABAb_receptor_plant"/>
    <property type="match status" value="1"/>
</dbReference>
<keyword evidence="5 17" id="KW-0732">Signal</keyword>
<protein>
    <recommendedName>
        <fullName evidence="13">Glutamate receptor</fullName>
    </recommendedName>
</protein>
<dbReference type="Pfam" id="PF00060">
    <property type="entry name" value="Lig_chan"/>
    <property type="match status" value="1"/>
</dbReference>
<keyword evidence="19" id="KW-1185">Reference proteome</keyword>
<dbReference type="Gene3D" id="3.40.50.2300">
    <property type="match status" value="2"/>
</dbReference>
<feature type="transmembrane region" description="Helical" evidence="16">
    <location>
        <begin position="658"/>
        <end position="682"/>
    </location>
</feature>
<feature type="disulfide bond" evidence="14">
    <location>
        <begin position="768"/>
        <end position="822"/>
    </location>
</feature>
<feature type="domain" description="Ionotropic glutamate receptor C-terminal" evidence="18">
    <location>
        <begin position="477"/>
        <end position="819"/>
    </location>
</feature>
<dbReference type="GO" id="GO:1901701">
    <property type="term" value="P:cellular response to oxygen-containing compound"/>
    <property type="evidence" value="ECO:0007669"/>
    <property type="project" value="UniProtKB-ARBA"/>
</dbReference>
<dbReference type="AlphaFoldDB" id="A0A1U8Q8F9"/>
<sequence length="938" mass="103831">MEPTNIEVVLLLLFVVFCSRVVPDGVTENVSSSSRPSVVNIGAILSFDSTIGRVAKIALEAAMDDVNSNSSVLHGTKLVIKMQNSNCSGFVGIVEALQFMETNTIAIIGPQSSVIAQVISQVANELQVPMLSFAATDPTLSSLQFPFFIRTTQSDLYQMSAVAEMVDYYGWREVVAIFIDDDYGRNGVAALANKLAERRCRISYKAGIPAGGGISRGAISDILVKVALMESRVIVVHANPDSGLMVFSVAHYLGMMDNGYVWIATDWLSSLLDSSSLHPSQSMDSVQGVLTLRQHTMDSERNRAFFSRWKRLTGGSSFGLNSYGLYAYDTVWLVAHAIDAFFGQGGTISFSNDAKIRDAEGGGLHLEAMKIFDGGKKLLSNIQETDIIGLTGQMKFQPDGSLFRPAYDIINVIGTGYRLIGYWSNHSGLSVVPPEALYEKPPNRSYANQQLLSAIWPGEATTKPRGWVFPNHGKELRIGVPKRVGFREFVSQVRGTNLTKGFCIDVFTAAVNLLPYGVPYRFIPYGDGLKNPSYTELVNLITSDVFDAVVGDITIVTNRTKIVDYTQPYIMSGLVVVAPIRNLKSGAWAFLRPFTPAICCATGAFSLLVGAVIWLVEHRTNDEFRGPPRKQIITTLWFSLSSLIFPHRHSTMSSLGRFVITIWLFVALIVKASYIASLTSILTVHEMSSPIRGIESLRKGGGRIGYQVGSFSEHYLTEQLGISKSRLLPLGSAEEYALALERGPGKGGGVAAVVDEFPYVNLFLSTHCKFRIVGQPFTKSGWGFAFRRDSPLAVDLSTAILRLSENGDLQRIYDKWLKRSICSLVVTEFEANRLHLKSFRGLFIMCGLAFFLALVIYCLLIIRKFIRYHPEESDSTGQGGSRYRLLFKFISFLNKKEDRSETRPKRRQSDETSTDDDDNEDEFGRNPKRTKRQISPYI</sequence>
<keyword evidence="9 13" id="KW-0675">Receptor</keyword>
<evidence type="ECO:0000313" key="20">
    <source>
        <dbReference type="RefSeq" id="XP_019054892.1"/>
    </source>
</evidence>
<evidence type="ECO:0000256" key="16">
    <source>
        <dbReference type="SAM" id="Phobius"/>
    </source>
</evidence>
<dbReference type="PANTHER" id="PTHR18966">
    <property type="entry name" value="IONOTROPIC GLUTAMATE RECEPTOR"/>
    <property type="match status" value="1"/>
</dbReference>
<dbReference type="FunFam" id="3.40.190.10:FF:000054">
    <property type="entry name" value="Glutamate receptor"/>
    <property type="match status" value="1"/>
</dbReference>
<dbReference type="PRINTS" id="PR00248">
    <property type="entry name" value="GPCRMGR"/>
</dbReference>
<evidence type="ECO:0000256" key="9">
    <source>
        <dbReference type="ARBA" id="ARBA00023170"/>
    </source>
</evidence>
<evidence type="ECO:0000256" key="5">
    <source>
        <dbReference type="ARBA" id="ARBA00022729"/>
    </source>
</evidence>
<dbReference type="GeneID" id="104606823"/>
<comment type="function">
    <text evidence="13">Glutamate-gated receptor that probably acts as non-selective cation channel.</text>
</comment>
<evidence type="ECO:0000313" key="19">
    <source>
        <dbReference type="Proteomes" id="UP000189703"/>
    </source>
</evidence>
<dbReference type="GO" id="GO:0009611">
    <property type="term" value="P:response to wounding"/>
    <property type="evidence" value="ECO:0007669"/>
    <property type="project" value="UniProtKB-ARBA"/>
</dbReference>
<proteinExistence type="inferred from homology"/>
<evidence type="ECO:0000256" key="4">
    <source>
        <dbReference type="ARBA" id="ARBA00022692"/>
    </source>
</evidence>
<dbReference type="InterPro" id="IPR001320">
    <property type="entry name" value="Iontro_rcpt_C"/>
</dbReference>
<evidence type="ECO:0000256" key="13">
    <source>
        <dbReference type="PIRNR" id="PIRNR037090"/>
    </source>
</evidence>
<dbReference type="KEGG" id="nnu:104606823"/>
<organism evidence="19 20">
    <name type="scientific">Nelumbo nucifera</name>
    <name type="common">Sacred lotus</name>
    <dbReference type="NCBI Taxonomy" id="4432"/>
    <lineage>
        <taxon>Eukaryota</taxon>
        <taxon>Viridiplantae</taxon>
        <taxon>Streptophyta</taxon>
        <taxon>Embryophyta</taxon>
        <taxon>Tracheophyta</taxon>
        <taxon>Spermatophyta</taxon>
        <taxon>Magnoliopsida</taxon>
        <taxon>Proteales</taxon>
        <taxon>Nelumbonaceae</taxon>
        <taxon>Nelumbo</taxon>
    </lineage>
</organism>
<dbReference type="Proteomes" id="UP000189703">
    <property type="component" value="Unplaced"/>
</dbReference>
<dbReference type="InterPro" id="IPR044440">
    <property type="entry name" value="GABAb_receptor_plant_PBP1"/>
</dbReference>
<dbReference type="Gene3D" id="1.10.287.70">
    <property type="match status" value="1"/>
</dbReference>
<feature type="region of interest" description="Disordered" evidence="15">
    <location>
        <begin position="896"/>
        <end position="938"/>
    </location>
</feature>
<dbReference type="GO" id="GO:0038023">
    <property type="term" value="F:signaling receptor activity"/>
    <property type="evidence" value="ECO:0000318"/>
    <property type="project" value="GO_Central"/>
</dbReference>
<dbReference type="GO" id="GO:0005886">
    <property type="term" value="C:plasma membrane"/>
    <property type="evidence" value="ECO:0000318"/>
    <property type="project" value="GO_Central"/>
</dbReference>
<gene>
    <name evidence="20" type="primary">LOC104606823</name>
</gene>
<dbReference type="InterPro" id="IPR028082">
    <property type="entry name" value="Peripla_BP_I"/>
</dbReference>
<keyword evidence="3 13" id="KW-0813">Transport</keyword>
<comment type="similarity">
    <text evidence="2 13">Belongs to the glutamate-gated ion channel (TC 1.A.10.1) family.</text>
</comment>
<dbReference type="InParanoid" id="A0A1U8Q8F9"/>
<dbReference type="FunFam" id="3.40.190.10:FF:000175">
    <property type="entry name" value="Glutamate receptor"/>
    <property type="match status" value="1"/>
</dbReference>
<name>A0A1U8Q8F9_NELNU</name>
<evidence type="ECO:0000256" key="8">
    <source>
        <dbReference type="ARBA" id="ARBA00023136"/>
    </source>
</evidence>
<reference evidence="20" key="1">
    <citation type="submission" date="2025-08" db="UniProtKB">
        <authorList>
            <consortium name="RefSeq"/>
        </authorList>
    </citation>
    <scope>IDENTIFICATION</scope>
</reference>
<keyword evidence="10" id="KW-0325">Glycoprotein</keyword>
<keyword evidence="6 16" id="KW-1133">Transmembrane helix</keyword>
<feature type="transmembrane region" description="Helical" evidence="16">
    <location>
        <begin position="594"/>
        <end position="616"/>
    </location>
</feature>
<keyword evidence="7 13" id="KW-0406">Ion transport</keyword>
<keyword evidence="12 13" id="KW-0407">Ion channel</keyword>
<keyword evidence="8 13" id="KW-0472">Membrane</keyword>
<evidence type="ECO:0000256" key="3">
    <source>
        <dbReference type="ARBA" id="ARBA00022448"/>
    </source>
</evidence>
<evidence type="ECO:0000256" key="6">
    <source>
        <dbReference type="ARBA" id="ARBA00022989"/>
    </source>
</evidence>
<dbReference type="SUPFAM" id="SSF53850">
    <property type="entry name" value="Periplasmic binding protein-like II"/>
    <property type="match status" value="1"/>
</dbReference>
<dbReference type="FunFam" id="3.40.50.2300:FF:000081">
    <property type="entry name" value="Glutamate receptor"/>
    <property type="match status" value="1"/>
</dbReference>
<dbReference type="InterPro" id="IPR017103">
    <property type="entry name" value="Iontropic_Glu_rcpt_pln"/>
</dbReference>
<evidence type="ECO:0000256" key="17">
    <source>
        <dbReference type="SAM" id="SignalP"/>
    </source>
</evidence>
<dbReference type="FunCoup" id="A0A1U8Q8F9">
    <property type="interactions" value="303"/>
</dbReference>
<evidence type="ECO:0000256" key="12">
    <source>
        <dbReference type="ARBA" id="ARBA00023303"/>
    </source>
</evidence>
<dbReference type="InterPro" id="IPR015683">
    <property type="entry name" value="Ionotropic_Glu_rcpt"/>
</dbReference>
<dbReference type="PRINTS" id="PR01176">
    <property type="entry name" value="GABABRECEPTR"/>
</dbReference>
<dbReference type="CDD" id="cd13686">
    <property type="entry name" value="GluR_Plant"/>
    <property type="match status" value="1"/>
</dbReference>
<keyword evidence="11 13" id="KW-1071">Ligand-gated ion channel</keyword>
<feature type="transmembrane region" description="Helical" evidence="16">
    <location>
        <begin position="842"/>
        <end position="862"/>
    </location>
</feature>
<evidence type="ECO:0000256" key="1">
    <source>
        <dbReference type="ARBA" id="ARBA00004141"/>
    </source>
</evidence>
<keyword evidence="14" id="KW-1015">Disulfide bond</keyword>
<accession>A0A1U8Q8F9</accession>
<feature type="signal peptide" evidence="17">
    <location>
        <begin position="1"/>
        <end position="23"/>
    </location>
</feature>
<dbReference type="Pfam" id="PF01094">
    <property type="entry name" value="ANF_receptor"/>
    <property type="match status" value="1"/>
</dbReference>
<evidence type="ECO:0000256" key="10">
    <source>
        <dbReference type="ARBA" id="ARBA00023180"/>
    </source>
</evidence>
<evidence type="ECO:0000256" key="11">
    <source>
        <dbReference type="ARBA" id="ARBA00023286"/>
    </source>
</evidence>
<dbReference type="InterPro" id="IPR000337">
    <property type="entry name" value="GPCR_3"/>
</dbReference>
<dbReference type="SMR" id="A0A1U8Q8F9"/>
<dbReference type="OrthoDB" id="5984008at2759"/>
<dbReference type="FunFam" id="1.10.287.70:FF:000037">
    <property type="entry name" value="Glutamate receptor"/>
    <property type="match status" value="1"/>
</dbReference>
<feature type="compositionally biased region" description="Acidic residues" evidence="15">
    <location>
        <begin position="912"/>
        <end position="921"/>
    </location>
</feature>
<dbReference type="Gene3D" id="3.40.190.10">
    <property type="entry name" value="Periplasmic binding protein-like II"/>
    <property type="match status" value="3"/>
</dbReference>
<dbReference type="SUPFAM" id="SSF53822">
    <property type="entry name" value="Periplasmic binding protein-like I"/>
    <property type="match status" value="1"/>
</dbReference>
<evidence type="ECO:0000256" key="15">
    <source>
        <dbReference type="SAM" id="MobiDB-lite"/>
    </source>
</evidence>
<feature type="chain" id="PRO_5010537730" description="Glutamate receptor" evidence="17">
    <location>
        <begin position="24"/>
        <end position="938"/>
    </location>
</feature>
<dbReference type="RefSeq" id="XP_019054892.1">
    <property type="nucleotide sequence ID" value="XM_019199347.1"/>
</dbReference>
<keyword evidence="4 16" id="KW-0812">Transmembrane</keyword>
<dbReference type="InterPro" id="IPR001828">
    <property type="entry name" value="ANF_lig-bd_rcpt"/>
</dbReference>
<evidence type="ECO:0000259" key="18">
    <source>
        <dbReference type="SMART" id="SM00079"/>
    </source>
</evidence>